<keyword evidence="2" id="KW-1185">Reference proteome</keyword>
<dbReference type="Pfam" id="PF14398">
    <property type="entry name" value="ATPgrasp_YheCD"/>
    <property type="match status" value="1"/>
</dbReference>
<accession>A6TTN3</accession>
<dbReference type="eggNOG" id="COG0189">
    <property type="taxonomic scope" value="Bacteria"/>
</dbReference>
<dbReference type="Proteomes" id="UP000001572">
    <property type="component" value="Chromosome"/>
</dbReference>
<dbReference type="KEGG" id="amt:Amet_3423"/>
<evidence type="ECO:0000313" key="2">
    <source>
        <dbReference type="Proteomes" id="UP000001572"/>
    </source>
</evidence>
<proteinExistence type="predicted"/>
<reference evidence="2" key="1">
    <citation type="journal article" date="2016" name="Genome Announc.">
        <title>Complete genome sequence of Alkaliphilus metalliredigens strain QYMF, an alkaliphilic and metal-reducing bacterium isolated from borax-contaminated leachate ponds.</title>
        <authorList>
            <person name="Hwang C."/>
            <person name="Copeland A."/>
            <person name="Lucas S."/>
            <person name="Lapidus A."/>
            <person name="Barry K."/>
            <person name="Detter J.C."/>
            <person name="Glavina Del Rio T."/>
            <person name="Hammon N."/>
            <person name="Israni S."/>
            <person name="Dalin E."/>
            <person name="Tice H."/>
            <person name="Pitluck S."/>
            <person name="Chertkov O."/>
            <person name="Brettin T."/>
            <person name="Bruce D."/>
            <person name="Han C."/>
            <person name="Schmutz J."/>
            <person name="Larimer F."/>
            <person name="Land M.L."/>
            <person name="Hauser L."/>
            <person name="Kyrpides N."/>
            <person name="Mikhailova N."/>
            <person name="Ye Q."/>
            <person name="Zhou J."/>
            <person name="Richardson P."/>
            <person name="Fields M.W."/>
        </authorList>
    </citation>
    <scope>NUCLEOTIDE SEQUENCE [LARGE SCALE GENOMIC DNA]</scope>
    <source>
        <strain evidence="2">QYMF</strain>
    </source>
</reference>
<dbReference type="STRING" id="293826.Amet_3423"/>
<dbReference type="HOGENOM" id="CLU_044334_3_0_9"/>
<sequence length="442" mass="51501">MKILWVNSLAQNQIALNLSLYKKLHQPNSMNVHFGMFKTKVNTVIHDDLLEGTIGLPINLGDKYTIPTNIPYEIYYKGGDIHIGPVIGHIVTKYFENLNDKTLSSYLSRLTEYQSIKGLVFICTKDSIYPDQNLIKGYYYNPEGRKTGSTWQLGEFPLPNAIINRSFISQKKIKILQEKIGDRIFNTYWQNLNKWNIWKRLSKDKKLIKHLPYTEKYVDIKQLKMFLKKYNGAYFKPFSKCRGRGILNVSKIANEKKILVIDERKNRYYFEDYKNLDDFLNTKLSKPSIIQQAVPFRVEKKMVDFRVILQRDKDKEWSFKGSFAKISQPGSVITNRRSREKLIDGREALISIYNMSEEQAVKVEKKMIILTIRAIDIYEKKGMHIGDVAADIILDSSLHLWLLELQLNHGISKNLPPEVYTEIKVTPLRYAKALSGFIQLSR</sequence>
<evidence type="ECO:0000313" key="1">
    <source>
        <dbReference type="EMBL" id="ABR49551.1"/>
    </source>
</evidence>
<organism evidence="1 2">
    <name type="scientific">Alkaliphilus metalliredigens (strain QYMF)</name>
    <dbReference type="NCBI Taxonomy" id="293826"/>
    <lineage>
        <taxon>Bacteria</taxon>
        <taxon>Bacillati</taxon>
        <taxon>Bacillota</taxon>
        <taxon>Clostridia</taxon>
        <taxon>Peptostreptococcales</taxon>
        <taxon>Natronincolaceae</taxon>
        <taxon>Alkaliphilus</taxon>
    </lineage>
</organism>
<dbReference type="EMBL" id="CP000724">
    <property type="protein sequence ID" value="ABR49551.1"/>
    <property type="molecule type" value="Genomic_DNA"/>
</dbReference>
<dbReference type="InterPro" id="IPR026838">
    <property type="entry name" value="YheC/D"/>
</dbReference>
<name>A6TTN3_ALKMQ</name>
<gene>
    <name evidence="1" type="ordered locus">Amet_3423</name>
</gene>
<dbReference type="SUPFAM" id="SSF56059">
    <property type="entry name" value="Glutathione synthetase ATP-binding domain-like"/>
    <property type="match status" value="1"/>
</dbReference>
<evidence type="ECO:0008006" key="3">
    <source>
        <dbReference type="Google" id="ProtNLM"/>
    </source>
</evidence>
<protein>
    <recommendedName>
        <fullName evidence="3">ATP-grasp domain-containing protein</fullName>
    </recommendedName>
</protein>
<dbReference type="AlphaFoldDB" id="A6TTN3"/>
<dbReference type="RefSeq" id="WP_012064514.1">
    <property type="nucleotide sequence ID" value="NC_009633.1"/>
</dbReference>